<dbReference type="Pfam" id="PF01156">
    <property type="entry name" value="IU_nuc_hydro"/>
    <property type="match status" value="1"/>
</dbReference>
<feature type="domain" description="Inosine/uridine-preferring nucleoside hydrolase" evidence="2">
    <location>
        <begin position="37"/>
        <end position="118"/>
    </location>
</feature>
<keyword evidence="4" id="KW-1185">Reference proteome</keyword>
<dbReference type="SUPFAM" id="SSF53590">
    <property type="entry name" value="Nucleoside hydrolase"/>
    <property type="match status" value="1"/>
</dbReference>
<dbReference type="PANTHER" id="PTHR46190">
    <property type="entry name" value="SI:CH211-201H21.5-RELATED"/>
    <property type="match status" value="1"/>
</dbReference>
<dbReference type="EMBL" id="JAXCGZ010020215">
    <property type="protein sequence ID" value="KAK7065655.1"/>
    <property type="molecule type" value="Genomic_DNA"/>
</dbReference>
<comment type="caution">
    <text evidence="3">The sequence shown here is derived from an EMBL/GenBank/DDBJ whole genome shotgun (WGS) entry which is preliminary data.</text>
</comment>
<dbReference type="InterPro" id="IPR001910">
    <property type="entry name" value="Inosine/uridine_hydrolase_dom"/>
</dbReference>
<comment type="similarity">
    <text evidence="1">Belongs to the IUNH family.</text>
</comment>
<feature type="non-terminal residue" evidence="3">
    <location>
        <position position="125"/>
    </location>
</feature>
<name>A0AAN8WG01_HALRR</name>
<organism evidence="3 4">
    <name type="scientific">Halocaridina rubra</name>
    <name type="common">Hawaiian red shrimp</name>
    <dbReference type="NCBI Taxonomy" id="373956"/>
    <lineage>
        <taxon>Eukaryota</taxon>
        <taxon>Metazoa</taxon>
        <taxon>Ecdysozoa</taxon>
        <taxon>Arthropoda</taxon>
        <taxon>Crustacea</taxon>
        <taxon>Multicrustacea</taxon>
        <taxon>Malacostraca</taxon>
        <taxon>Eumalacostraca</taxon>
        <taxon>Eucarida</taxon>
        <taxon>Decapoda</taxon>
        <taxon>Pleocyemata</taxon>
        <taxon>Caridea</taxon>
        <taxon>Atyoidea</taxon>
        <taxon>Atyidae</taxon>
        <taxon>Halocaridina</taxon>
    </lineage>
</organism>
<protein>
    <recommendedName>
        <fullName evidence="2">Inosine/uridine-preferring nucleoside hydrolase domain-containing protein</fullName>
    </recommendedName>
</protein>
<dbReference type="AlphaFoldDB" id="A0AAN8WG01"/>
<reference evidence="3 4" key="1">
    <citation type="submission" date="2023-11" db="EMBL/GenBank/DDBJ databases">
        <title>Halocaridina rubra genome assembly.</title>
        <authorList>
            <person name="Smith C."/>
        </authorList>
    </citation>
    <scope>NUCLEOTIDE SEQUENCE [LARGE SCALE GENOMIC DNA]</scope>
    <source>
        <strain evidence="3">EP-1</strain>
        <tissue evidence="3">Whole</tissue>
    </source>
</reference>
<evidence type="ECO:0000259" key="2">
    <source>
        <dbReference type="Pfam" id="PF01156"/>
    </source>
</evidence>
<gene>
    <name evidence="3" type="ORF">SK128_012794</name>
</gene>
<evidence type="ECO:0000313" key="4">
    <source>
        <dbReference type="Proteomes" id="UP001381693"/>
    </source>
</evidence>
<dbReference type="InterPro" id="IPR052775">
    <property type="entry name" value="IUN_hydrolase"/>
</dbReference>
<accession>A0AAN8WG01</accession>
<proteinExistence type="inferred from homology"/>
<dbReference type="GO" id="GO:0016799">
    <property type="term" value="F:hydrolase activity, hydrolyzing N-glycosyl compounds"/>
    <property type="evidence" value="ECO:0007669"/>
    <property type="project" value="InterPro"/>
</dbReference>
<evidence type="ECO:0000256" key="1">
    <source>
        <dbReference type="ARBA" id="ARBA00009176"/>
    </source>
</evidence>
<dbReference type="InterPro" id="IPR036452">
    <property type="entry name" value="Ribo_hydro-like"/>
</dbReference>
<sequence length="125" mass="14003">MLRCCRLDRYARGTGRVLHDDSARHKSFNINACFCLFNSDEVIMAALGPLTNLAMAVRLDPSFFSHFTQIYVMGGNTTGEGNITVAGEFNFTCDPEAAKVVLEEVERPIHVTPWETCLYHANLPY</sequence>
<dbReference type="PANTHER" id="PTHR46190:SF1">
    <property type="entry name" value="SI:CH211-201H21.5"/>
    <property type="match status" value="1"/>
</dbReference>
<dbReference type="Gene3D" id="3.90.245.10">
    <property type="entry name" value="Ribonucleoside hydrolase-like"/>
    <property type="match status" value="1"/>
</dbReference>
<dbReference type="Proteomes" id="UP001381693">
    <property type="component" value="Unassembled WGS sequence"/>
</dbReference>
<evidence type="ECO:0000313" key="3">
    <source>
        <dbReference type="EMBL" id="KAK7065655.1"/>
    </source>
</evidence>